<proteinExistence type="predicted"/>
<feature type="compositionally biased region" description="Polar residues" evidence="1">
    <location>
        <begin position="1"/>
        <end position="14"/>
    </location>
</feature>
<organism evidence="2 3">
    <name type="scientific">Lactuca virosa</name>
    <dbReference type="NCBI Taxonomy" id="75947"/>
    <lineage>
        <taxon>Eukaryota</taxon>
        <taxon>Viridiplantae</taxon>
        <taxon>Streptophyta</taxon>
        <taxon>Embryophyta</taxon>
        <taxon>Tracheophyta</taxon>
        <taxon>Spermatophyta</taxon>
        <taxon>Magnoliopsida</taxon>
        <taxon>eudicotyledons</taxon>
        <taxon>Gunneridae</taxon>
        <taxon>Pentapetalae</taxon>
        <taxon>asterids</taxon>
        <taxon>campanulids</taxon>
        <taxon>Asterales</taxon>
        <taxon>Asteraceae</taxon>
        <taxon>Cichorioideae</taxon>
        <taxon>Cichorieae</taxon>
        <taxon>Lactucinae</taxon>
        <taxon>Lactuca</taxon>
    </lineage>
</organism>
<comment type="caution">
    <text evidence="2">The sequence shown here is derived from an EMBL/GenBank/DDBJ whole genome shotgun (WGS) entry which is preliminary data.</text>
</comment>
<accession>A0AAU9N3C7</accession>
<feature type="compositionally biased region" description="Low complexity" evidence="1">
    <location>
        <begin position="15"/>
        <end position="31"/>
    </location>
</feature>
<sequence length="71" mass="7939">MGSSESTLSNSQLQATPISTSASTESSLTEILVRKPSSSSDSDRKVLLELFSMYQEWKEKQAQNINKDRKK</sequence>
<feature type="region of interest" description="Disordered" evidence="1">
    <location>
        <begin position="1"/>
        <end position="42"/>
    </location>
</feature>
<reference evidence="2 3" key="1">
    <citation type="submission" date="2022-01" db="EMBL/GenBank/DDBJ databases">
        <authorList>
            <person name="Xiong W."/>
            <person name="Schranz E."/>
        </authorList>
    </citation>
    <scope>NUCLEOTIDE SEQUENCE [LARGE SCALE GENOMIC DNA]</scope>
</reference>
<dbReference type="PANTHER" id="PTHR36409:SF1">
    <property type="entry name" value="BLOC-1-RELATED COMPLEX SUBUNIT 5"/>
    <property type="match status" value="1"/>
</dbReference>
<dbReference type="EMBL" id="CAKMRJ010003334">
    <property type="protein sequence ID" value="CAH1433776.1"/>
    <property type="molecule type" value="Genomic_DNA"/>
</dbReference>
<dbReference type="Proteomes" id="UP001157418">
    <property type="component" value="Unassembled WGS sequence"/>
</dbReference>
<evidence type="ECO:0000313" key="2">
    <source>
        <dbReference type="EMBL" id="CAH1433776.1"/>
    </source>
</evidence>
<evidence type="ECO:0000256" key="1">
    <source>
        <dbReference type="SAM" id="MobiDB-lite"/>
    </source>
</evidence>
<name>A0AAU9N3C7_9ASTR</name>
<protein>
    <submittedName>
        <fullName evidence="2">Uncharacterized protein</fullName>
    </submittedName>
</protein>
<dbReference type="PANTHER" id="PTHR36409">
    <property type="entry name" value="EXPRESSED PROTEIN"/>
    <property type="match status" value="1"/>
</dbReference>
<keyword evidence="3" id="KW-1185">Reference proteome</keyword>
<dbReference type="AlphaFoldDB" id="A0AAU9N3C7"/>
<gene>
    <name evidence="2" type="ORF">LVIROSA_LOCUS20346</name>
</gene>
<evidence type="ECO:0000313" key="3">
    <source>
        <dbReference type="Proteomes" id="UP001157418"/>
    </source>
</evidence>